<dbReference type="PROSITE" id="PS00166">
    <property type="entry name" value="ENOYL_COA_HYDRATASE"/>
    <property type="match status" value="1"/>
</dbReference>
<evidence type="ECO:0000313" key="4">
    <source>
        <dbReference type="EMBL" id="PZF76867.1"/>
    </source>
</evidence>
<dbReference type="GO" id="GO:0006635">
    <property type="term" value="P:fatty acid beta-oxidation"/>
    <property type="evidence" value="ECO:0007669"/>
    <property type="project" value="TreeGrafter"/>
</dbReference>
<protein>
    <submittedName>
        <fullName evidence="4">Enoyl-CoA hydratase</fullName>
        <ecNumber evidence="4">4.2.1.17</ecNumber>
    </submittedName>
</protein>
<proteinExistence type="inferred from homology"/>
<dbReference type="AlphaFoldDB" id="A0A2W2BLZ4"/>
<dbReference type="Pfam" id="PF00378">
    <property type="entry name" value="ECH_1"/>
    <property type="match status" value="1"/>
</dbReference>
<keyword evidence="2 4" id="KW-0456">Lyase</keyword>
<evidence type="ECO:0000256" key="1">
    <source>
        <dbReference type="ARBA" id="ARBA00005254"/>
    </source>
</evidence>
<gene>
    <name evidence="4" type="ORF">DK847_10395</name>
</gene>
<dbReference type="InterPro" id="IPR029045">
    <property type="entry name" value="ClpP/crotonase-like_dom_sf"/>
</dbReference>
<comment type="similarity">
    <text evidence="1 3">Belongs to the enoyl-CoA hydratase/isomerase family.</text>
</comment>
<dbReference type="CDD" id="cd06558">
    <property type="entry name" value="crotonase-like"/>
    <property type="match status" value="1"/>
</dbReference>
<dbReference type="RefSeq" id="WP_111198393.1">
    <property type="nucleotide sequence ID" value="NZ_QKVK01000004.1"/>
</dbReference>
<dbReference type="Proteomes" id="UP000248795">
    <property type="component" value="Unassembled WGS sequence"/>
</dbReference>
<dbReference type="Gene3D" id="1.10.12.10">
    <property type="entry name" value="Lyase 2-enoyl-coa Hydratase, Chain A, domain 2"/>
    <property type="match status" value="1"/>
</dbReference>
<keyword evidence="5" id="KW-1185">Reference proteome</keyword>
<dbReference type="PANTHER" id="PTHR11941">
    <property type="entry name" value="ENOYL-COA HYDRATASE-RELATED"/>
    <property type="match status" value="1"/>
</dbReference>
<evidence type="ECO:0000313" key="5">
    <source>
        <dbReference type="Proteomes" id="UP000248795"/>
    </source>
</evidence>
<dbReference type="GO" id="GO:0004300">
    <property type="term" value="F:enoyl-CoA hydratase activity"/>
    <property type="evidence" value="ECO:0007669"/>
    <property type="project" value="UniProtKB-EC"/>
</dbReference>
<dbReference type="Gene3D" id="3.90.226.10">
    <property type="entry name" value="2-enoyl-CoA Hydratase, Chain A, domain 1"/>
    <property type="match status" value="1"/>
</dbReference>
<sequence>MTQLHSPTPFIEAFVTGSTGWLVLNRPDRRNALNAEMWAAIPPLMKSLDGHADVRAIVIRGAGPEAFAAGADISEFGEARNDAEAAARYERLNGEAFAAIRGSAKPVIARIQGFCIGGGLAIALACDLRVADGSAAFALPPARLGLAYPLDGLRDLAATIGPSAAKEMIFTARRLVAADALRIGLIDRLAQDIDAETAALCAEIAQGAPLTITHAKRAIDFITDRPGHEDDAEVAWLAGRCFDSEDYAEGRRAFAEKRKPVFHGR</sequence>
<name>A0A2W2BLZ4_9HYPH</name>
<dbReference type="InterPro" id="IPR014748">
    <property type="entry name" value="Enoyl-CoA_hydra_C"/>
</dbReference>
<comment type="caution">
    <text evidence="4">The sequence shown here is derived from an EMBL/GenBank/DDBJ whole genome shotgun (WGS) entry which is preliminary data.</text>
</comment>
<evidence type="ECO:0000256" key="3">
    <source>
        <dbReference type="RuleBase" id="RU003707"/>
    </source>
</evidence>
<dbReference type="InterPro" id="IPR001753">
    <property type="entry name" value="Enoyl-CoA_hydra/iso"/>
</dbReference>
<reference evidence="5" key="1">
    <citation type="submission" date="2018-06" db="EMBL/GenBank/DDBJ databases">
        <title>Aestuariibacter litoralis strain KCTC 52945T.</title>
        <authorList>
            <person name="Li X."/>
            <person name="Salam N."/>
            <person name="Li J.-L."/>
            <person name="Chen Y.-M."/>
            <person name="Yang Z.-W."/>
            <person name="Zhang L.-Y."/>
            <person name="Han M.-X."/>
            <person name="Xiao M."/>
            <person name="Li W.-J."/>
        </authorList>
    </citation>
    <scope>NUCLEOTIDE SEQUENCE [LARGE SCALE GENOMIC DNA]</scope>
    <source>
        <strain evidence="5">KCTC 52945</strain>
    </source>
</reference>
<accession>A0A2W2BLZ4</accession>
<dbReference type="InterPro" id="IPR018376">
    <property type="entry name" value="Enoyl-CoA_hyd/isom_CS"/>
</dbReference>
<dbReference type="EMBL" id="QKVK01000004">
    <property type="protein sequence ID" value="PZF76867.1"/>
    <property type="molecule type" value="Genomic_DNA"/>
</dbReference>
<dbReference type="PANTHER" id="PTHR11941:SF54">
    <property type="entry name" value="ENOYL-COA HYDRATASE, MITOCHONDRIAL"/>
    <property type="match status" value="1"/>
</dbReference>
<dbReference type="SUPFAM" id="SSF52096">
    <property type="entry name" value="ClpP/crotonase"/>
    <property type="match status" value="1"/>
</dbReference>
<organism evidence="4 5">
    <name type="scientific">Aestuariivirga litoralis</name>
    <dbReference type="NCBI Taxonomy" id="2650924"/>
    <lineage>
        <taxon>Bacteria</taxon>
        <taxon>Pseudomonadati</taxon>
        <taxon>Pseudomonadota</taxon>
        <taxon>Alphaproteobacteria</taxon>
        <taxon>Hyphomicrobiales</taxon>
        <taxon>Aestuariivirgaceae</taxon>
        <taxon>Aestuariivirga</taxon>
    </lineage>
</organism>
<dbReference type="EC" id="4.2.1.17" evidence="4"/>
<dbReference type="NCBIfam" id="NF004781">
    <property type="entry name" value="PRK06127.1"/>
    <property type="match status" value="1"/>
</dbReference>
<evidence type="ECO:0000256" key="2">
    <source>
        <dbReference type="ARBA" id="ARBA00023239"/>
    </source>
</evidence>